<keyword evidence="3" id="KW-0326">Glycosidase</keyword>
<protein>
    <submittedName>
        <fullName evidence="4">Phage-related lysin</fullName>
    </submittedName>
</protein>
<reference evidence="4 5" key="1">
    <citation type="journal article" date="2015" name="Genome Announc.">
        <title>Expanding the biotechnology potential of lactobacilli through comparative genomics of 213 strains and associated genera.</title>
        <authorList>
            <person name="Sun Z."/>
            <person name="Harris H.M."/>
            <person name="McCann A."/>
            <person name="Guo C."/>
            <person name="Argimon S."/>
            <person name="Zhang W."/>
            <person name="Yang X."/>
            <person name="Jeffery I.B."/>
            <person name="Cooney J.C."/>
            <person name="Kagawa T.F."/>
            <person name="Liu W."/>
            <person name="Song Y."/>
            <person name="Salvetti E."/>
            <person name="Wrobel A."/>
            <person name="Rasinkangas P."/>
            <person name="Parkhill J."/>
            <person name="Rea M.C."/>
            <person name="O'Sullivan O."/>
            <person name="Ritari J."/>
            <person name="Douillard F.P."/>
            <person name="Paul Ross R."/>
            <person name="Yang R."/>
            <person name="Briner A.E."/>
            <person name="Felis G.E."/>
            <person name="de Vos W.M."/>
            <person name="Barrangou R."/>
            <person name="Klaenhammer T.R."/>
            <person name="Caufield P.W."/>
            <person name="Cui Y."/>
            <person name="Zhang H."/>
            <person name="O'Toole P.W."/>
        </authorList>
    </citation>
    <scope>NUCLEOTIDE SEQUENCE [LARGE SCALE GENOMIC DNA]</scope>
    <source>
        <strain evidence="4 5">DSM 20444</strain>
    </source>
</reference>
<evidence type="ECO:0000256" key="2">
    <source>
        <dbReference type="ARBA" id="ARBA00022801"/>
    </source>
</evidence>
<keyword evidence="5" id="KW-1185">Reference proteome</keyword>
<dbReference type="PROSITE" id="PS51904">
    <property type="entry name" value="GLYCOSYL_HYDROL_F25_2"/>
    <property type="match status" value="1"/>
</dbReference>
<keyword evidence="2" id="KW-0378">Hydrolase</keyword>
<dbReference type="InterPro" id="IPR018077">
    <property type="entry name" value="Glyco_hydro_fam25_subgr"/>
</dbReference>
<comment type="caution">
    <text evidence="4">The sequence shown here is derived from an EMBL/GenBank/DDBJ whole genome shotgun (WGS) entry which is preliminary data.</text>
</comment>
<dbReference type="SMART" id="SM00641">
    <property type="entry name" value="Glyco_25"/>
    <property type="match status" value="1"/>
</dbReference>
<dbReference type="AlphaFoldDB" id="A0A0R2DWK2"/>
<dbReference type="EMBL" id="AYYH01000129">
    <property type="protein sequence ID" value="KRN04564.1"/>
    <property type="molecule type" value="Genomic_DNA"/>
</dbReference>
<dbReference type="GO" id="GO:0003796">
    <property type="term" value="F:lysozyme activity"/>
    <property type="evidence" value="ECO:0007669"/>
    <property type="project" value="InterPro"/>
</dbReference>
<dbReference type="PATRIC" id="fig|1046596.6.peg.403"/>
<dbReference type="Gene3D" id="3.20.20.80">
    <property type="entry name" value="Glycosidases"/>
    <property type="match status" value="1"/>
</dbReference>
<evidence type="ECO:0000313" key="5">
    <source>
        <dbReference type="Proteomes" id="UP000050898"/>
    </source>
</evidence>
<evidence type="ECO:0000256" key="1">
    <source>
        <dbReference type="ARBA" id="ARBA00010646"/>
    </source>
</evidence>
<dbReference type="Pfam" id="PF01183">
    <property type="entry name" value="Glyco_hydro_25"/>
    <property type="match status" value="1"/>
</dbReference>
<evidence type="ECO:0000256" key="3">
    <source>
        <dbReference type="ARBA" id="ARBA00023295"/>
    </source>
</evidence>
<comment type="similarity">
    <text evidence="1">Belongs to the glycosyl hydrolase 25 family.</text>
</comment>
<dbReference type="GO" id="GO:0016998">
    <property type="term" value="P:cell wall macromolecule catabolic process"/>
    <property type="evidence" value="ECO:0007669"/>
    <property type="project" value="InterPro"/>
</dbReference>
<organism evidence="4 5">
    <name type="scientific">Liquorilactobacillus mali KCTC 3596 = DSM 20444</name>
    <dbReference type="NCBI Taxonomy" id="1046596"/>
    <lineage>
        <taxon>Bacteria</taxon>
        <taxon>Bacillati</taxon>
        <taxon>Bacillota</taxon>
        <taxon>Bacilli</taxon>
        <taxon>Lactobacillales</taxon>
        <taxon>Lactobacillaceae</taxon>
        <taxon>Liquorilactobacillus</taxon>
    </lineage>
</organism>
<gene>
    <name evidence="4" type="ORF">FD00_GL000383</name>
</gene>
<evidence type="ECO:0000313" key="4">
    <source>
        <dbReference type="EMBL" id="KRN04564.1"/>
    </source>
</evidence>
<dbReference type="InterPro" id="IPR002053">
    <property type="entry name" value="Glyco_hydro_25"/>
</dbReference>
<proteinExistence type="inferred from homology"/>
<dbReference type="SUPFAM" id="SSF51445">
    <property type="entry name" value="(Trans)glycosidases"/>
    <property type="match status" value="1"/>
</dbReference>
<accession>A0A0R2DWK2</accession>
<dbReference type="GO" id="GO:0009253">
    <property type="term" value="P:peptidoglycan catabolic process"/>
    <property type="evidence" value="ECO:0007669"/>
    <property type="project" value="InterPro"/>
</dbReference>
<dbReference type="Proteomes" id="UP000050898">
    <property type="component" value="Unassembled WGS sequence"/>
</dbReference>
<name>A0A0R2DWK2_9LACO</name>
<dbReference type="InterPro" id="IPR017853">
    <property type="entry name" value="GH"/>
</dbReference>
<sequence>MLSKMQTPKNSIVAVDYESGATSDKEANTANIELAMSMIKAAGYTPMFYSYKPYANLYVNTNELASTYGDQYVWIASYKTTSRQLTADFNYFPSFPNVGMWQFADNYGTNSSGVDGDIDITGVTGNGYNGTTTASNTGATTVKTDSTTTAIKAGQVANNTPKSDIKVGYVVKVNYSATKWSNGATIPSWVKGNSYTVQQISGSKILLSGILSWIDKSNAEILSTGKVVVSTTSGTTTTVGTSKSSGLTVDGVWITNNPYVSTETTLGLQKIYDMKYQDGKISKPSALIKVIQKHLGVTQDGKLGPITINAMEKKAGLKHTDGVLTRGGFTVKYIQTCINKGIKPF</sequence>